<dbReference type="InterPro" id="IPR011701">
    <property type="entry name" value="MFS"/>
</dbReference>
<protein>
    <submittedName>
        <fullName evidence="6">MFS transporter</fullName>
    </submittedName>
</protein>
<dbReference type="InterPro" id="IPR036259">
    <property type="entry name" value="MFS_trans_sf"/>
</dbReference>
<dbReference type="SUPFAM" id="SSF103473">
    <property type="entry name" value="MFS general substrate transporter"/>
    <property type="match status" value="1"/>
</dbReference>
<feature type="transmembrane region" description="Helical" evidence="5">
    <location>
        <begin position="164"/>
        <end position="181"/>
    </location>
</feature>
<proteinExistence type="predicted"/>
<feature type="transmembrane region" description="Helical" evidence="5">
    <location>
        <begin position="221"/>
        <end position="248"/>
    </location>
</feature>
<evidence type="ECO:0000256" key="1">
    <source>
        <dbReference type="ARBA" id="ARBA00004141"/>
    </source>
</evidence>
<feature type="transmembrane region" description="Helical" evidence="5">
    <location>
        <begin position="95"/>
        <end position="116"/>
    </location>
</feature>
<feature type="transmembrane region" description="Helical" evidence="5">
    <location>
        <begin position="57"/>
        <end position="74"/>
    </location>
</feature>
<organism evidence="6 7">
    <name type="scientific">Saccharopolyspora taberi</name>
    <dbReference type="NCBI Taxonomy" id="60895"/>
    <lineage>
        <taxon>Bacteria</taxon>
        <taxon>Bacillati</taxon>
        <taxon>Actinomycetota</taxon>
        <taxon>Actinomycetes</taxon>
        <taxon>Pseudonocardiales</taxon>
        <taxon>Pseudonocardiaceae</taxon>
        <taxon>Saccharopolyspora</taxon>
    </lineage>
</organism>
<evidence type="ECO:0000256" key="4">
    <source>
        <dbReference type="ARBA" id="ARBA00023136"/>
    </source>
</evidence>
<keyword evidence="7" id="KW-1185">Reference proteome</keyword>
<dbReference type="Gene3D" id="1.20.1250.20">
    <property type="entry name" value="MFS general substrate transporter like domains"/>
    <property type="match status" value="2"/>
</dbReference>
<evidence type="ECO:0000256" key="2">
    <source>
        <dbReference type="ARBA" id="ARBA00022692"/>
    </source>
</evidence>
<dbReference type="Pfam" id="PF07690">
    <property type="entry name" value="MFS_1"/>
    <property type="match status" value="1"/>
</dbReference>
<feature type="transmembrane region" description="Helical" evidence="5">
    <location>
        <begin position="316"/>
        <end position="336"/>
    </location>
</feature>
<dbReference type="PANTHER" id="PTHR23514">
    <property type="entry name" value="BYPASS OF STOP CODON PROTEIN 6"/>
    <property type="match status" value="1"/>
</dbReference>
<dbReference type="PANTHER" id="PTHR23514:SF13">
    <property type="entry name" value="INNER MEMBRANE PROTEIN YBJJ"/>
    <property type="match status" value="1"/>
</dbReference>
<name>A0ABN3V0C0_9PSEU</name>
<keyword evidence="2 5" id="KW-0812">Transmembrane</keyword>
<gene>
    <name evidence="6" type="ORF">GCM10010470_01270</name>
</gene>
<evidence type="ECO:0000256" key="5">
    <source>
        <dbReference type="SAM" id="Phobius"/>
    </source>
</evidence>
<accession>A0ABN3V0C0</accession>
<feature type="transmembrane region" description="Helical" evidence="5">
    <location>
        <begin position="254"/>
        <end position="273"/>
    </location>
</feature>
<dbReference type="InterPro" id="IPR051788">
    <property type="entry name" value="MFS_Transporter"/>
</dbReference>
<dbReference type="EMBL" id="BAAAUX010000001">
    <property type="protein sequence ID" value="GAA2773336.1"/>
    <property type="molecule type" value="Genomic_DNA"/>
</dbReference>
<feature type="transmembrane region" description="Helical" evidence="5">
    <location>
        <begin position="193"/>
        <end position="214"/>
    </location>
</feature>
<keyword evidence="3 5" id="KW-1133">Transmembrane helix</keyword>
<feature type="transmembrane region" description="Helical" evidence="5">
    <location>
        <begin position="122"/>
        <end position="143"/>
    </location>
</feature>
<comment type="subcellular location">
    <subcellularLocation>
        <location evidence="1">Membrane</location>
        <topology evidence="1">Multi-pass membrane protein</topology>
    </subcellularLocation>
</comment>
<reference evidence="6 7" key="1">
    <citation type="journal article" date="2019" name="Int. J. Syst. Evol. Microbiol.">
        <title>The Global Catalogue of Microorganisms (GCM) 10K type strain sequencing project: providing services to taxonomists for standard genome sequencing and annotation.</title>
        <authorList>
            <consortium name="The Broad Institute Genomics Platform"/>
            <consortium name="The Broad Institute Genome Sequencing Center for Infectious Disease"/>
            <person name="Wu L."/>
            <person name="Ma J."/>
        </authorList>
    </citation>
    <scope>NUCLEOTIDE SEQUENCE [LARGE SCALE GENOMIC DNA]</scope>
    <source>
        <strain evidence="6 7">JCM 9383</strain>
    </source>
</reference>
<feature type="transmembrane region" description="Helical" evidence="5">
    <location>
        <begin position="34"/>
        <end position="51"/>
    </location>
</feature>
<evidence type="ECO:0000313" key="7">
    <source>
        <dbReference type="Proteomes" id="UP001500979"/>
    </source>
</evidence>
<comment type="caution">
    <text evidence="6">The sequence shown here is derived from an EMBL/GenBank/DDBJ whole genome shotgun (WGS) entry which is preliminary data.</text>
</comment>
<evidence type="ECO:0000313" key="6">
    <source>
        <dbReference type="EMBL" id="GAA2773336.1"/>
    </source>
</evidence>
<sequence>MSPGELAAVVFGLSAGAVTGLPLGGWLTNRLGSVFMMRASLLVYAGALAWIPHAPSVVLLALSLMGLGIGNAMLDVSMNTAAVHVERAHGRQIMAGFHALFSFGGLGGAVVGTAAASAGIPAVTHMAVAAVGLSCAGLVASFWALPDPGGRAEKKQRGPLDRRLVLLGLLAFCTLLCEGAANDWSAVYVQDTLGGSAGVAAAGFAVFSLTMTAGRFAADRLVASVGAVAFLRGAGALAGLGFGASLLWPTPASALLGFGALGLGLAGVVPTLFSSAVRGRDNPAAAISTVSTIGYLGFLAGPPIVGALATAAGLRLGMVTLVVLALVIVFGATAAVRTAAG</sequence>
<feature type="transmembrane region" description="Helical" evidence="5">
    <location>
        <begin position="6"/>
        <end position="27"/>
    </location>
</feature>
<keyword evidence="4 5" id="KW-0472">Membrane</keyword>
<evidence type="ECO:0000256" key="3">
    <source>
        <dbReference type="ARBA" id="ARBA00022989"/>
    </source>
</evidence>
<dbReference type="Proteomes" id="UP001500979">
    <property type="component" value="Unassembled WGS sequence"/>
</dbReference>
<feature type="transmembrane region" description="Helical" evidence="5">
    <location>
        <begin position="285"/>
        <end position="310"/>
    </location>
</feature>
<dbReference type="CDD" id="cd17393">
    <property type="entry name" value="MFS_MosC_like"/>
    <property type="match status" value="1"/>
</dbReference>